<feature type="signal peptide" evidence="2">
    <location>
        <begin position="1"/>
        <end position="23"/>
    </location>
</feature>
<reference evidence="3" key="1">
    <citation type="journal article" date="2010" name="Science">
        <title>Plasticity of animal genome architecture unmasked by rapid evolution of a pelagic tunicate.</title>
        <authorList>
            <person name="Denoeud F."/>
            <person name="Henriet S."/>
            <person name="Mungpakdee S."/>
            <person name="Aury J.M."/>
            <person name="Da Silva C."/>
            <person name="Brinkmann H."/>
            <person name="Mikhaleva J."/>
            <person name="Olsen L.C."/>
            <person name="Jubin C."/>
            <person name="Canestro C."/>
            <person name="Bouquet J.M."/>
            <person name="Danks G."/>
            <person name="Poulain J."/>
            <person name="Campsteijn C."/>
            <person name="Adamski M."/>
            <person name="Cross I."/>
            <person name="Yadetie F."/>
            <person name="Muffato M."/>
            <person name="Louis A."/>
            <person name="Butcher S."/>
            <person name="Tsagkogeorga G."/>
            <person name="Konrad A."/>
            <person name="Singh S."/>
            <person name="Jensen M.F."/>
            <person name="Cong E.H."/>
            <person name="Eikeseth-Otteraa H."/>
            <person name="Noel B."/>
            <person name="Anthouard V."/>
            <person name="Porcel B.M."/>
            <person name="Kachouri-Lafond R."/>
            <person name="Nishino A."/>
            <person name="Ugolini M."/>
            <person name="Chourrout P."/>
            <person name="Nishida H."/>
            <person name="Aasland R."/>
            <person name="Huzurbazar S."/>
            <person name="Westhof E."/>
            <person name="Delsuc F."/>
            <person name="Lehrach H."/>
            <person name="Reinhardt R."/>
            <person name="Weissenbach J."/>
            <person name="Roy S.W."/>
            <person name="Artiguenave F."/>
            <person name="Postlethwait J.H."/>
            <person name="Manak J.R."/>
            <person name="Thompson E.M."/>
            <person name="Jaillon O."/>
            <person name="Du Pasquier L."/>
            <person name="Boudinot P."/>
            <person name="Liberles D.A."/>
            <person name="Volff J.N."/>
            <person name="Philippe H."/>
            <person name="Lenhard B."/>
            <person name="Roest Crollius H."/>
            <person name="Wincker P."/>
            <person name="Chourrout D."/>
        </authorList>
    </citation>
    <scope>NUCLEOTIDE SEQUENCE [LARGE SCALE GENOMIC DNA]</scope>
</reference>
<proteinExistence type="predicted"/>
<evidence type="ECO:0000256" key="2">
    <source>
        <dbReference type="SAM" id="SignalP"/>
    </source>
</evidence>
<feature type="chain" id="PRO_5003192987" description="Peptidase C39-like domain-containing protein" evidence="2">
    <location>
        <begin position="24"/>
        <end position="570"/>
    </location>
</feature>
<dbReference type="Proteomes" id="UP000001307">
    <property type="component" value="Unassembled WGS sequence"/>
</dbReference>
<feature type="region of interest" description="Disordered" evidence="1">
    <location>
        <begin position="549"/>
        <end position="570"/>
    </location>
</feature>
<sequence>MLELVILAIYVTCLAGMIPIARGVARNPNPRPLRDKKVAEAKEDNRPVWERENGKREMDKWLKGFLAKLKRTSTRTKKCRLISSVERMKFENDANAISWQYVRFGEDEGEIFYNNKISIGKIKLTDYQKVLLKSDNSLKDRFLSRSEIKQETGKWIFQDNLEKRKISEGGEALVILTKFGDLEAVVLAGTPGFSCQRQFGADSGRYIHNLFYFLFCDWKTSWTLLYKPIDNNERTKIDKIVENCNASSIHEIKKNDYSIFSEITSIIKIPASSSIFCLDDPNLTKSVNVSSLKQNATKFLNQDLQNVTKNVFDQKSSNLCVPISVATLLRFAIKNDLHLEDILGEYSAENILANLTLIIYPRSMAGLNLNPNENEKEFQTNEIELLLERVCKKTYLMESGWQILRELSFRKYRPKRSTCKFENVLLNENFHFTRPLTVTGAFLLPDLVTVFFHQMVLDRIDNPTDCFNAGYVIHNTSFDEGGPVLKVPKTRAYYVNEFMMQNNQTGPTEYKYYGQNGEFMWLVNERFQNMQPNTWYLLPQAYSLTLVPEPGYDSDSSDSDSSDLSDWSEP</sequence>
<gene>
    <name evidence="3" type="ORF">GSOID_T00011251001</name>
</gene>
<dbReference type="EMBL" id="FN653054">
    <property type="protein sequence ID" value="CBY10312.1"/>
    <property type="molecule type" value="Genomic_DNA"/>
</dbReference>
<evidence type="ECO:0000256" key="1">
    <source>
        <dbReference type="SAM" id="MobiDB-lite"/>
    </source>
</evidence>
<evidence type="ECO:0000313" key="4">
    <source>
        <dbReference type="Proteomes" id="UP000001307"/>
    </source>
</evidence>
<dbReference type="InParanoid" id="E4XIB1"/>
<accession>E4XIB1</accession>
<keyword evidence="4" id="KW-1185">Reference proteome</keyword>
<organism evidence="3">
    <name type="scientific">Oikopleura dioica</name>
    <name type="common">Tunicate</name>
    <dbReference type="NCBI Taxonomy" id="34765"/>
    <lineage>
        <taxon>Eukaryota</taxon>
        <taxon>Metazoa</taxon>
        <taxon>Chordata</taxon>
        <taxon>Tunicata</taxon>
        <taxon>Appendicularia</taxon>
        <taxon>Copelata</taxon>
        <taxon>Oikopleuridae</taxon>
        <taxon>Oikopleura</taxon>
    </lineage>
</organism>
<evidence type="ECO:0008006" key="5">
    <source>
        <dbReference type="Google" id="ProtNLM"/>
    </source>
</evidence>
<protein>
    <recommendedName>
        <fullName evidence="5">Peptidase C39-like domain-containing protein</fullName>
    </recommendedName>
</protein>
<evidence type="ECO:0000313" key="3">
    <source>
        <dbReference type="EMBL" id="CBY10312.1"/>
    </source>
</evidence>
<keyword evidence="2" id="KW-0732">Signal</keyword>
<dbReference type="AlphaFoldDB" id="E4XIB1"/>
<feature type="compositionally biased region" description="Acidic residues" evidence="1">
    <location>
        <begin position="555"/>
        <end position="570"/>
    </location>
</feature>
<name>E4XIB1_OIKDI</name>